<reference evidence="3 4" key="1">
    <citation type="submission" date="2021-01" db="EMBL/GenBank/DDBJ databases">
        <title>Whole genome shotgun sequence of Actinoplanes deccanensis NBRC 13994.</title>
        <authorList>
            <person name="Komaki H."/>
            <person name="Tamura T."/>
        </authorList>
    </citation>
    <scope>NUCLEOTIDE SEQUENCE [LARGE SCALE GENOMIC DNA]</scope>
    <source>
        <strain evidence="3 4">NBRC 13994</strain>
    </source>
</reference>
<protein>
    <submittedName>
        <fullName evidence="3">Uncharacterized protein</fullName>
    </submittedName>
</protein>
<evidence type="ECO:0000256" key="1">
    <source>
        <dbReference type="SAM" id="MobiDB-lite"/>
    </source>
</evidence>
<feature type="transmembrane region" description="Helical" evidence="2">
    <location>
        <begin position="243"/>
        <end position="262"/>
    </location>
</feature>
<dbReference type="Proteomes" id="UP000609879">
    <property type="component" value="Unassembled WGS sequence"/>
</dbReference>
<feature type="compositionally biased region" description="Basic and acidic residues" evidence="1">
    <location>
        <begin position="1"/>
        <end position="20"/>
    </location>
</feature>
<keyword evidence="2" id="KW-1133">Transmembrane helix</keyword>
<evidence type="ECO:0000256" key="2">
    <source>
        <dbReference type="SAM" id="Phobius"/>
    </source>
</evidence>
<organism evidence="3 4">
    <name type="scientific">Paractinoplanes deccanensis</name>
    <dbReference type="NCBI Taxonomy" id="113561"/>
    <lineage>
        <taxon>Bacteria</taxon>
        <taxon>Bacillati</taxon>
        <taxon>Actinomycetota</taxon>
        <taxon>Actinomycetes</taxon>
        <taxon>Micromonosporales</taxon>
        <taxon>Micromonosporaceae</taxon>
        <taxon>Paractinoplanes</taxon>
    </lineage>
</organism>
<evidence type="ECO:0000313" key="4">
    <source>
        <dbReference type="Proteomes" id="UP000609879"/>
    </source>
</evidence>
<proteinExistence type="predicted"/>
<feature type="transmembrane region" description="Helical" evidence="2">
    <location>
        <begin position="217"/>
        <end position="236"/>
    </location>
</feature>
<dbReference type="EMBL" id="BOMI01000063">
    <property type="protein sequence ID" value="GID74594.1"/>
    <property type="molecule type" value="Genomic_DNA"/>
</dbReference>
<keyword evidence="4" id="KW-1185">Reference proteome</keyword>
<evidence type="ECO:0000313" key="3">
    <source>
        <dbReference type="EMBL" id="GID74594.1"/>
    </source>
</evidence>
<keyword evidence="2" id="KW-0812">Transmembrane</keyword>
<sequence length="272" mass="29889">MGVPEREPEPGEQGGDERHPAMAHHRRQNMIDHRAGRTWSMAHRLDGFPGVRRPATIRHIMDIVVPAAQVASLRMPARAVTDGTPDPVWADVPTSMWRFRRKPAQRLPLDAHTAHAVRRTARLAPWSLTVSLAAPALFAAGFFTRPELSFAGALLTLLWTLVESRTTAPDQLVSHNRAGDLRITGVPPEVAEEWATLNPGVTATNEPPARPHSKRFYATWSIGLLAASFMLALILANDGREDFLVLWMAAPALFIAAIVMAYKIEPPAPAEP</sequence>
<comment type="caution">
    <text evidence="3">The sequence shown here is derived from an EMBL/GenBank/DDBJ whole genome shotgun (WGS) entry which is preliminary data.</text>
</comment>
<accession>A0ABQ3Y3M1</accession>
<name>A0ABQ3Y3M1_9ACTN</name>
<gene>
    <name evidence="3" type="ORF">Ade02nite_32350</name>
</gene>
<keyword evidence="2" id="KW-0472">Membrane</keyword>
<feature type="region of interest" description="Disordered" evidence="1">
    <location>
        <begin position="1"/>
        <end position="26"/>
    </location>
</feature>